<dbReference type="Pfam" id="PF00307">
    <property type="entry name" value="CH"/>
    <property type="match status" value="1"/>
</dbReference>
<feature type="compositionally biased region" description="Basic and acidic residues" evidence="6">
    <location>
        <begin position="614"/>
        <end position="635"/>
    </location>
</feature>
<feature type="coiled-coil region" evidence="5">
    <location>
        <begin position="740"/>
        <end position="777"/>
    </location>
</feature>
<evidence type="ECO:0000313" key="10">
    <source>
        <dbReference type="EMBL" id="CAI6357331.1"/>
    </source>
</evidence>
<organism evidence="10 11">
    <name type="scientific">Macrosiphum euphorbiae</name>
    <name type="common">potato aphid</name>
    <dbReference type="NCBI Taxonomy" id="13131"/>
    <lineage>
        <taxon>Eukaryota</taxon>
        <taxon>Metazoa</taxon>
        <taxon>Ecdysozoa</taxon>
        <taxon>Arthropoda</taxon>
        <taxon>Hexapoda</taxon>
        <taxon>Insecta</taxon>
        <taxon>Pterygota</taxon>
        <taxon>Neoptera</taxon>
        <taxon>Paraneoptera</taxon>
        <taxon>Hemiptera</taxon>
        <taxon>Sternorrhyncha</taxon>
        <taxon>Aphidomorpha</taxon>
        <taxon>Aphidoidea</taxon>
        <taxon>Aphididae</taxon>
        <taxon>Macrosiphini</taxon>
        <taxon>Macrosiphum</taxon>
    </lineage>
</organism>
<dbReference type="InterPro" id="IPR050540">
    <property type="entry name" value="F-actin_Monoox_Mical"/>
</dbReference>
<dbReference type="InterPro" id="IPR019448">
    <property type="entry name" value="NT-C2"/>
</dbReference>
<dbReference type="PANTHER" id="PTHR23167">
    <property type="entry name" value="CALPONIN HOMOLOGY DOMAIN-CONTAINING PROTEIN DDB_G0272472-RELATED"/>
    <property type="match status" value="1"/>
</dbReference>
<dbReference type="PROSITE" id="PS51840">
    <property type="entry name" value="C2_NT"/>
    <property type="match status" value="1"/>
</dbReference>
<dbReference type="SUPFAM" id="SSF47576">
    <property type="entry name" value="Calponin-homology domain, CH-domain"/>
    <property type="match status" value="1"/>
</dbReference>
<dbReference type="CDD" id="cd21198">
    <property type="entry name" value="CH_EHBP"/>
    <property type="match status" value="1"/>
</dbReference>
<dbReference type="Gene3D" id="1.10.418.10">
    <property type="entry name" value="Calponin-like domain"/>
    <property type="match status" value="1"/>
</dbReference>
<dbReference type="PROSITE" id="PS50021">
    <property type="entry name" value="CH"/>
    <property type="match status" value="1"/>
</dbReference>
<dbReference type="SMART" id="SM01203">
    <property type="entry name" value="DUF3585"/>
    <property type="match status" value="1"/>
</dbReference>
<evidence type="ECO:0000256" key="2">
    <source>
        <dbReference type="ARBA" id="ARBA00022553"/>
    </source>
</evidence>
<evidence type="ECO:0000313" key="11">
    <source>
        <dbReference type="Proteomes" id="UP001160148"/>
    </source>
</evidence>
<evidence type="ECO:0000256" key="1">
    <source>
        <dbReference type="ARBA" id="ARBA00004177"/>
    </source>
</evidence>
<keyword evidence="3" id="KW-0967">Endosome</keyword>
<feature type="domain" description="BMERB" evidence="9">
    <location>
        <begin position="737"/>
        <end position="888"/>
    </location>
</feature>
<dbReference type="PANTHER" id="PTHR23167:SF46">
    <property type="entry name" value="EPS15 HOMOLOGY DOMAIN CONTAINING PROTEIN-BINDING PROTEIN 1, ISOFORM F"/>
    <property type="match status" value="1"/>
</dbReference>
<dbReference type="Pfam" id="PF12130">
    <property type="entry name" value="bMERB_dom"/>
    <property type="match status" value="1"/>
</dbReference>
<dbReference type="PROSITE" id="PS51848">
    <property type="entry name" value="BMERB"/>
    <property type="match status" value="1"/>
</dbReference>
<proteinExistence type="predicted"/>
<keyword evidence="2" id="KW-0597">Phosphoprotein</keyword>
<comment type="subcellular location">
    <subcellularLocation>
        <location evidence="1">Endosome</location>
    </subcellularLocation>
</comment>
<gene>
    <name evidence="10" type="ORF">MEUPH1_LOCUS12968</name>
</gene>
<feature type="region of interest" description="Disordered" evidence="6">
    <location>
        <begin position="564"/>
        <end position="654"/>
    </location>
</feature>
<feature type="compositionally biased region" description="Low complexity" evidence="6">
    <location>
        <begin position="573"/>
        <end position="586"/>
    </location>
</feature>
<evidence type="ECO:0000256" key="6">
    <source>
        <dbReference type="SAM" id="MobiDB-lite"/>
    </source>
</evidence>
<dbReference type="Pfam" id="PF10358">
    <property type="entry name" value="NT-C2"/>
    <property type="match status" value="1"/>
</dbReference>
<evidence type="ECO:0000256" key="5">
    <source>
        <dbReference type="SAM" id="Coils"/>
    </source>
</evidence>
<dbReference type="InterPro" id="IPR036872">
    <property type="entry name" value="CH_dom_sf"/>
</dbReference>
<evidence type="ECO:0000259" key="9">
    <source>
        <dbReference type="PROSITE" id="PS51848"/>
    </source>
</evidence>
<feature type="domain" description="Calponin-homology (CH)" evidence="7">
    <location>
        <begin position="322"/>
        <end position="427"/>
    </location>
</feature>
<dbReference type="InterPro" id="IPR022735">
    <property type="entry name" value="bMERB_dom"/>
</dbReference>
<dbReference type="GO" id="GO:0005768">
    <property type="term" value="C:endosome"/>
    <property type="evidence" value="ECO:0007669"/>
    <property type="project" value="UniProtKB-SubCell"/>
</dbReference>
<dbReference type="SMART" id="SM00033">
    <property type="entry name" value="CH"/>
    <property type="match status" value="1"/>
</dbReference>
<dbReference type="EMBL" id="CARXXK010000002">
    <property type="protein sequence ID" value="CAI6357331.1"/>
    <property type="molecule type" value="Genomic_DNA"/>
</dbReference>
<accession>A0AAV0WN94</accession>
<dbReference type="FunFam" id="1.10.418.10:FF:000023">
    <property type="entry name" value="EH domain-binding protein 1 isoform X1"/>
    <property type="match status" value="1"/>
</dbReference>
<reference evidence="10 11" key="1">
    <citation type="submission" date="2023-01" db="EMBL/GenBank/DDBJ databases">
        <authorList>
            <person name="Whitehead M."/>
        </authorList>
    </citation>
    <scope>NUCLEOTIDE SEQUENCE [LARGE SCALE GENOMIC DNA]</scope>
</reference>
<evidence type="ECO:0000259" key="8">
    <source>
        <dbReference type="PROSITE" id="PS51840"/>
    </source>
</evidence>
<dbReference type="AlphaFoldDB" id="A0AAV0WN94"/>
<dbReference type="Proteomes" id="UP001160148">
    <property type="component" value="Unassembled WGS sequence"/>
</dbReference>
<feature type="domain" description="C2 NT-type" evidence="8">
    <location>
        <begin position="24"/>
        <end position="174"/>
    </location>
</feature>
<evidence type="ECO:0000259" key="7">
    <source>
        <dbReference type="PROSITE" id="PS50021"/>
    </source>
</evidence>
<feature type="region of interest" description="Disordered" evidence="6">
    <location>
        <begin position="672"/>
        <end position="695"/>
    </location>
</feature>
<evidence type="ECO:0000256" key="3">
    <source>
        <dbReference type="ARBA" id="ARBA00022753"/>
    </source>
</evidence>
<comment type="caution">
    <text evidence="10">The sequence shown here is derived from an EMBL/GenBank/DDBJ whole genome shotgun (WGS) entry which is preliminary data.</text>
</comment>
<feature type="region of interest" description="Disordered" evidence="6">
    <location>
        <begin position="531"/>
        <end position="550"/>
    </location>
</feature>
<keyword evidence="4 5" id="KW-0175">Coiled coil</keyword>
<feature type="compositionally biased region" description="Polar residues" evidence="6">
    <location>
        <begin position="593"/>
        <end position="613"/>
    </location>
</feature>
<evidence type="ECO:0008006" key="12">
    <source>
        <dbReference type="Google" id="ProtNLM"/>
    </source>
</evidence>
<sequence>MMKFKLKRKISNVSINMASVWKRLQRVNKRATKFQFTLSYHQIICETTSKWTPNKLVVVLSRRSRRFVSEALPWEPTMRDPLRGVVIWPVPENKQLSITLFKDPRSNEHEDKEWTFAIEDVSNLGKHRQIAVAVLNMRKHASVDSTQSQITLVFKPTSKKITSASLEMTITSVFLREGKATDEDMMSMASLLSTNNSDIAPLEDFDEEDIEDSLFKQDMNNVSFMTNKIELLTNSLSDPEIIGSSVGNDSFQQEEDMSENTKHFNLSINDNSNSENSSTYNNLSYINNSGSGEGMKNTRASLKPLNLKDIHTDSGSKGTETTTPGQDLLEWCKDITKGYPGVKVTNLTTSWRNGLAFCAIIHYFRPDIIEFDALKPHDIRGNCKAAFDAGELLGISRVIEPSDMGVLTIPDKLAVMTYLYQLRAHFTGHELEVQQIGKTADESSYMIGRFNNPDRDISFQLFEKEIFRTNDSNDKDQNSFGNIKNKKDNITDDLNNGYSSIASTKDNITDKILNGSKSIFDKVLSPSKEKLSFPKVKSSKSSQITKRQLTDPIISNDDTLSLVSSERSKKLTRSLSTSESLKSSSSGDRTSEPKSLQETYKNHVSSKQNVTTNRHVELRERARQLVEQARREAARRSVPQLPSQNEEERQQQLRDRAKKLIAEARKNINVSTSSSPITSLNNGSARSSVSPVSDRSQTSLFNLDKSFESSKNSSNLALDSSSPQKLQSFTSLLDASSVSKDTFKNEINYIQNEMESLEREQKQIDCQADELEVELRRVMNTGNDREREEFLMTEWFTLVNKKNALLRRQMQLNILEKEDDLERRYQLLIGELRSIIAIEDWQKTEEQRRRENLLLAELVTIVNKRDELVHHLDSQERAIEEDDKIVRDLNRSGLIHQNKNCVVQ</sequence>
<protein>
    <recommendedName>
        <fullName evidence="12">EH domain-binding protein 1</fullName>
    </recommendedName>
</protein>
<name>A0AAV0WN94_9HEMI</name>
<dbReference type="InterPro" id="IPR001715">
    <property type="entry name" value="CH_dom"/>
</dbReference>
<evidence type="ECO:0000256" key="4">
    <source>
        <dbReference type="ARBA" id="ARBA00023054"/>
    </source>
</evidence>
<keyword evidence="11" id="KW-1185">Reference proteome</keyword>